<dbReference type="EMBL" id="FNHP01000004">
    <property type="protein sequence ID" value="SDM30695.1"/>
    <property type="molecule type" value="Genomic_DNA"/>
</dbReference>
<reference evidence="2" key="1">
    <citation type="submission" date="2016-10" db="EMBL/GenBank/DDBJ databases">
        <authorList>
            <person name="Varghese N."/>
            <person name="Submissions S."/>
        </authorList>
    </citation>
    <scope>NUCLEOTIDE SEQUENCE [LARGE SCALE GENOMIC DNA]</scope>
    <source>
        <strain evidence="2">EPL6</strain>
    </source>
</reference>
<protein>
    <recommendedName>
        <fullName evidence="3">Type II secretion system protein K</fullName>
    </recommendedName>
</protein>
<dbReference type="AlphaFoldDB" id="A0A1G9S7E7"/>
<gene>
    <name evidence="1" type="ORF">SAMN05428957_104117</name>
</gene>
<proteinExistence type="predicted"/>
<evidence type="ECO:0000313" key="2">
    <source>
        <dbReference type="Proteomes" id="UP000198552"/>
    </source>
</evidence>
<name>A0A1G9S7E7_9BURK</name>
<evidence type="ECO:0000313" key="1">
    <source>
        <dbReference type="EMBL" id="SDM30695.1"/>
    </source>
</evidence>
<dbReference type="STRING" id="1527607.SAMN05428957_104117"/>
<dbReference type="Proteomes" id="UP000198552">
    <property type="component" value="Unassembled WGS sequence"/>
</dbReference>
<evidence type="ECO:0008006" key="3">
    <source>
        <dbReference type="Google" id="ProtNLM"/>
    </source>
</evidence>
<dbReference type="RefSeq" id="WP_139182730.1">
    <property type="nucleotide sequence ID" value="NZ_FNHP01000004.1"/>
</dbReference>
<accession>A0A1G9S7E7</accession>
<sequence length="318" mass="34202">MTGMRKRLPMRRAAARPLRPRGYVLLFVLGLLAVVATVVLGSSVGLRLDTQLLTHEKTRLRQHYALQGAAQEVAAQLAITQAVDALRLKPDDALLRDWPLWRPDAGEQRVRLDGLSVQVRLHDVSGLPDANLLTQAEWQRLLLLAGAANADSAQRLATQLYALRQQLAALRGGRGFTSLQELLQWREIPAALAYGDPARELPGLGALVVVGTGSKRVNLDRTPLPVIQALGANVTPEHLRQLAALRAAGPIPVQQAQLWLQGTGLDAYPPGGPVMAVQARLRMADAAASGSELVALIAGENGRFAVVDQWPDPGIPGR</sequence>
<organism evidence="1 2">
    <name type="scientific">Oryzisolibacter propanilivorax</name>
    <dbReference type="NCBI Taxonomy" id="1527607"/>
    <lineage>
        <taxon>Bacteria</taxon>
        <taxon>Pseudomonadati</taxon>
        <taxon>Pseudomonadota</taxon>
        <taxon>Betaproteobacteria</taxon>
        <taxon>Burkholderiales</taxon>
        <taxon>Comamonadaceae</taxon>
        <taxon>Oryzisolibacter</taxon>
    </lineage>
</organism>
<keyword evidence="2" id="KW-1185">Reference proteome</keyword>